<dbReference type="InterPro" id="IPR036856">
    <property type="entry name" value="Ald_Oxase/Xan_DH_a/b_sf"/>
</dbReference>
<dbReference type="EMBL" id="UINC01002524">
    <property type="protein sequence ID" value="SUZ97600.1"/>
    <property type="molecule type" value="Genomic_DNA"/>
</dbReference>
<accession>A0A381S0L7</accession>
<dbReference type="AlphaFoldDB" id="A0A381S0L7"/>
<feature type="domain" description="Aldehyde oxidase/xanthine dehydrogenase a/b hammerhead" evidence="1">
    <location>
        <begin position="2"/>
        <end position="106"/>
    </location>
</feature>
<gene>
    <name evidence="2" type="ORF">METZ01_LOCUS50454</name>
</gene>
<dbReference type="InterPro" id="IPR046867">
    <property type="entry name" value="AldOxase/xan_DH_MoCoBD2"/>
</dbReference>
<dbReference type="InterPro" id="IPR016208">
    <property type="entry name" value="Ald_Oxase/xanthine_DH-like"/>
</dbReference>
<evidence type="ECO:0000259" key="1">
    <source>
        <dbReference type="SMART" id="SM01008"/>
    </source>
</evidence>
<dbReference type="InterPro" id="IPR000674">
    <property type="entry name" value="Ald_Oxase/Xan_DH_a/b"/>
</dbReference>
<dbReference type="GO" id="GO:0005506">
    <property type="term" value="F:iron ion binding"/>
    <property type="evidence" value="ECO:0007669"/>
    <property type="project" value="InterPro"/>
</dbReference>
<dbReference type="InterPro" id="IPR008274">
    <property type="entry name" value="AldOxase/xan_DH_MoCoBD1"/>
</dbReference>
<dbReference type="PANTHER" id="PTHR11908:SF157">
    <property type="entry name" value="XANTHINE DEHYDROGENASE SUBUNIT D-RELATED"/>
    <property type="match status" value="1"/>
</dbReference>
<reference evidence="2" key="1">
    <citation type="submission" date="2018-05" db="EMBL/GenBank/DDBJ databases">
        <authorList>
            <person name="Lanie J.A."/>
            <person name="Ng W.-L."/>
            <person name="Kazmierczak K.M."/>
            <person name="Andrzejewski T.M."/>
            <person name="Davidsen T.M."/>
            <person name="Wayne K.J."/>
            <person name="Tettelin H."/>
            <person name="Glass J.I."/>
            <person name="Rusch D."/>
            <person name="Podicherti R."/>
            <person name="Tsui H.-C.T."/>
            <person name="Winkler M.E."/>
        </authorList>
    </citation>
    <scope>NUCLEOTIDE SEQUENCE</scope>
</reference>
<dbReference type="Pfam" id="PF02738">
    <property type="entry name" value="MoCoBD_1"/>
    <property type="match status" value="1"/>
</dbReference>
<dbReference type="SMART" id="SM01008">
    <property type="entry name" value="Ald_Xan_dh_C"/>
    <property type="match status" value="1"/>
</dbReference>
<dbReference type="GO" id="GO:0016491">
    <property type="term" value="F:oxidoreductase activity"/>
    <property type="evidence" value="ECO:0007669"/>
    <property type="project" value="InterPro"/>
</dbReference>
<dbReference type="PANTHER" id="PTHR11908">
    <property type="entry name" value="XANTHINE DEHYDROGENASE"/>
    <property type="match status" value="1"/>
</dbReference>
<dbReference type="Gene3D" id="3.30.365.10">
    <property type="entry name" value="Aldehyde oxidase/xanthine dehydrogenase, molybdopterin binding domain"/>
    <property type="match status" value="4"/>
</dbReference>
<organism evidence="2">
    <name type="scientific">marine metagenome</name>
    <dbReference type="NCBI Taxonomy" id="408172"/>
    <lineage>
        <taxon>unclassified sequences</taxon>
        <taxon>metagenomes</taxon>
        <taxon>ecological metagenomes</taxon>
    </lineage>
</organism>
<name>A0A381S0L7_9ZZZZ</name>
<protein>
    <recommendedName>
        <fullName evidence="1">Aldehyde oxidase/xanthine dehydrogenase a/b hammerhead domain-containing protein</fullName>
    </recommendedName>
</protein>
<evidence type="ECO:0000313" key="2">
    <source>
        <dbReference type="EMBL" id="SUZ97600.1"/>
    </source>
</evidence>
<sequence>VTGRATYGQDFKLPGMLHGAIRYSDHAHARILSIDTSKAEALEGVKCVVTAVDVPETRFGFYKDNMPLKKDVVRSHRDEIAGVVASNEMIARQAAKMIEIEYEIMPAVFTVADAMAENAPLIHPEKENNHLITNTYSHGDLEQGEAESDVVVQVSCKLPYVNHASMETCVIVAQFDHHENLTLWSTTQIPFLLQKDLGQALGMPPKDIRIIQPTIGGAFGRELDIYPYHPIAAIMAKKAQTAVRLCFSREEEFRAGPQRQPVEVSIRAGAKNNGDLTFRDVSMTLDVGAYVSWGSTTPLVMMETTASFYRVPHVRFKADCVYTNNLITGAMRGYGNPQSSFYVESAMDMLAEKLGMDPIQFRIHNSNQPNTTTEQGLKITSCGLEDCLKALAARAETKLEQPEKEHLKRGRGVGGTLNVGGGARIYRSDGCGSTVKVDDFGHVSLITGSTEIGQGSETVLAQMVAEIMGVEVADVRVINSDTDVKMWDVGVHASRTTFIAGKAACLAAKEALSQIFETASEMLGPPPDLLKAENGQIIAPDGKSVSLSKVVRSRHFRSDGKMVHGQAFYDPPTELVNKESYHGNISPAYGFGMQMADVEVDTETGQVKVLKLVCAKDIGRAINPMAVEGQIEGGAQMGLGYALSEEVVVKEGKVMNPNFVDYRLFTSADMPEIENILIESNDPEGPFGAKGIGEMGSSCVAAAVTNAIYDAVGVRLTQAPMTPERVLAALDALEK</sequence>
<proteinExistence type="predicted"/>
<dbReference type="InterPro" id="IPR037165">
    <property type="entry name" value="AldOxase/xan_DH_Mopterin-bd_sf"/>
</dbReference>
<feature type="non-terminal residue" evidence="2">
    <location>
        <position position="1"/>
    </location>
</feature>
<dbReference type="Pfam" id="PF20256">
    <property type="entry name" value="MoCoBD_2"/>
    <property type="match status" value="1"/>
</dbReference>
<dbReference type="SUPFAM" id="SSF56003">
    <property type="entry name" value="Molybdenum cofactor-binding domain"/>
    <property type="match status" value="1"/>
</dbReference>
<dbReference type="Pfam" id="PF01315">
    <property type="entry name" value="Ald_Xan_dh_C"/>
    <property type="match status" value="1"/>
</dbReference>
<dbReference type="SUPFAM" id="SSF54665">
    <property type="entry name" value="CO dehydrogenase molybdoprotein N-domain-like"/>
    <property type="match status" value="1"/>
</dbReference>
<dbReference type="Gene3D" id="3.90.1170.50">
    <property type="entry name" value="Aldehyde oxidase/xanthine dehydrogenase, a/b hammerhead"/>
    <property type="match status" value="1"/>
</dbReference>